<dbReference type="CDD" id="cd05155">
    <property type="entry name" value="APH_ChoK_like_1"/>
    <property type="match status" value="1"/>
</dbReference>
<reference evidence="2 3" key="1">
    <citation type="submission" date="2016-06" db="EMBL/GenBank/DDBJ databases">
        <authorList>
            <person name="Kjaerup R.B."/>
            <person name="Dalgaard T.S."/>
            <person name="Juul-Madsen H.R."/>
        </authorList>
    </citation>
    <scope>NUCLEOTIDE SEQUENCE [LARGE SCALE GENOMIC DNA]</scope>
    <source>
        <strain evidence="2 3">DSM 45248</strain>
    </source>
</reference>
<gene>
    <name evidence="2" type="ORF">GA0070621_4765</name>
</gene>
<evidence type="ECO:0000259" key="1">
    <source>
        <dbReference type="Pfam" id="PF01636"/>
    </source>
</evidence>
<dbReference type="GO" id="GO:0016301">
    <property type="term" value="F:kinase activity"/>
    <property type="evidence" value="ECO:0007669"/>
    <property type="project" value="UniProtKB-KW"/>
</dbReference>
<keyword evidence="3" id="KW-1185">Reference proteome</keyword>
<feature type="domain" description="Aminoglycoside phosphotransferase" evidence="1">
    <location>
        <begin position="41"/>
        <end position="263"/>
    </location>
</feature>
<dbReference type="EMBL" id="LT594324">
    <property type="protein sequence ID" value="SBT53358.1"/>
    <property type="molecule type" value="Genomic_DNA"/>
</dbReference>
<dbReference type="InterPro" id="IPR011009">
    <property type="entry name" value="Kinase-like_dom_sf"/>
</dbReference>
<protein>
    <submittedName>
        <fullName evidence="2">Predicted kinase, aminoglycoside phosphotransferase (APT) family</fullName>
    </submittedName>
</protein>
<dbReference type="PATRIC" id="fig|299146.4.peg.4926"/>
<keyword evidence="2" id="KW-0418">Kinase</keyword>
<dbReference type="AlphaFoldDB" id="A0A1A9AB28"/>
<dbReference type="PANTHER" id="PTHR21310:SF42">
    <property type="entry name" value="BIFUNCTIONAL AAC_APH"/>
    <property type="match status" value="1"/>
</dbReference>
<dbReference type="InterPro" id="IPR002575">
    <property type="entry name" value="Aminoglycoside_PTrfase"/>
</dbReference>
<keyword evidence="2" id="KW-0808">Transferase</keyword>
<evidence type="ECO:0000313" key="3">
    <source>
        <dbReference type="Proteomes" id="UP000198765"/>
    </source>
</evidence>
<sequence>MGRVKMHADEVETDIELVRRLLTGQFPHWAGLPVRLVPSYGTDHDIYRLGEHLSVRLPRIGWATGQAAREAEWLPRLAPHLPLALPVPLAMGHPAEGYPFGWSVHEWLPGENANGTLDDLDRAAVDLAAFITALRSIDTTGAYPRPPACRGGDLAEFDAGVRRSVGELGDRIDGAATLRAWQESLDAAAWGRPGVWVHGDLLPGNLLVVDGRLSAVIDFGGLNVGDPACDLQPAWNVFAGTSRERFRAELNVDDAAWLRGRGWALLQAVAALPYYWDTNPGIVRQTSHALGQVLADAAR</sequence>
<proteinExistence type="predicted"/>
<evidence type="ECO:0000313" key="2">
    <source>
        <dbReference type="EMBL" id="SBT53358.1"/>
    </source>
</evidence>
<dbReference type="Gene3D" id="3.90.1200.10">
    <property type="match status" value="1"/>
</dbReference>
<dbReference type="Pfam" id="PF01636">
    <property type="entry name" value="APH"/>
    <property type="match status" value="1"/>
</dbReference>
<name>A0A1A9AB28_9ACTN</name>
<dbReference type="Proteomes" id="UP000198765">
    <property type="component" value="Chromosome I"/>
</dbReference>
<dbReference type="SUPFAM" id="SSF56112">
    <property type="entry name" value="Protein kinase-like (PK-like)"/>
    <property type="match status" value="1"/>
</dbReference>
<organism evidence="2 3">
    <name type="scientific">Micromonospora narathiwatensis</name>
    <dbReference type="NCBI Taxonomy" id="299146"/>
    <lineage>
        <taxon>Bacteria</taxon>
        <taxon>Bacillati</taxon>
        <taxon>Actinomycetota</taxon>
        <taxon>Actinomycetes</taxon>
        <taxon>Micromonosporales</taxon>
        <taxon>Micromonosporaceae</taxon>
        <taxon>Micromonospora</taxon>
    </lineage>
</organism>
<dbReference type="PANTHER" id="PTHR21310">
    <property type="entry name" value="AMINOGLYCOSIDE PHOSPHOTRANSFERASE-RELATED-RELATED"/>
    <property type="match status" value="1"/>
</dbReference>
<dbReference type="OrthoDB" id="9797603at2"/>
<dbReference type="Gene3D" id="3.30.200.20">
    <property type="entry name" value="Phosphorylase Kinase, domain 1"/>
    <property type="match status" value="1"/>
</dbReference>
<dbReference type="InterPro" id="IPR051678">
    <property type="entry name" value="AGP_Transferase"/>
</dbReference>
<accession>A0A1A9AB28</accession>